<evidence type="ECO:0000313" key="10">
    <source>
        <dbReference type="Proteomes" id="UP000664144"/>
    </source>
</evidence>
<dbReference type="GO" id="GO:0005886">
    <property type="term" value="C:plasma membrane"/>
    <property type="evidence" value="ECO:0007669"/>
    <property type="project" value="UniProtKB-SubCell"/>
</dbReference>
<dbReference type="AlphaFoldDB" id="A0A939EVS8"/>
<comment type="subcellular location">
    <subcellularLocation>
        <location evidence="1">Cell membrane</location>
        <topology evidence="1">Multi-pass membrane protein</topology>
    </subcellularLocation>
</comment>
<keyword evidence="2" id="KW-1003">Cell membrane</keyword>
<protein>
    <recommendedName>
        <fullName evidence="8">Polysaccharide chain length determinant N-terminal domain-containing protein</fullName>
    </recommendedName>
</protein>
<keyword evidence="6" id="KW-0175">Coiled coil</keyword>
<dbReference type="InterPro" id="IPR027417">
    <property type="entry name" value="P-loop_NTPase"/>
</dbReference>
<dbReference type="InterPro" id="IPR050445">
    <property type="entry name" value="Bact_polysacc_biosynth/exp"/>
</dbReference>
<dbReference type="Proteomes" id="UP000664144">
    <property type="component" value="Unassembled WGS sequence"/>
</dbReference>
<sequence length="711" mass="78526">MSLSDVLRLLARKWLLLVLVPVVLGVSTYFFARHLPKVYSSDTTIYTGIASGYSLTGNAQTDYASTANAFDNLINLIKARSTKEEVVYQLLASHLWQSSKQPALLGSGGPYEELQEVLPERLRQQLTGPTLEATAENVRRYAKANNTNLLYQLLNSGSPTYSLAALNNLIGTRIGTSDLVRLEFESYDPELCRATLALATQVFMNQSRNLREGQTESVIEYYENELTKAKARLAKAENENLAFNRDNNIINYDEQSSTVANEREALASQLAQMNQDYAGAQAALQAINRKLGGKQGALLSSRKVIEQKEKLSRLNAAIADQQLYSQQKEAGSADKARQLQAEANRTIQNLQNNVDEVVANSNSTEGIANKDLLSQWMQDMIQVETSKAKLGVMNRRLQEFEQEYQRMAPLGATKKRIEREIELAEKEYLGILASLNASRSSQQNSQLTATHLKIVDAPNLPTSPKTSKLLLLVLLSSVGGFVFTTGLVLGLGLLDRSLKNPQIAARRIGLPVAGIMLDKQVTPTKQLQASQQRSLDQLVRHILLKANSSQTPSPFVVGVFSVQREEGKTTLCQALAQRCHEMGVQTLALYPDHNDVDDTFEAPSLFYPSEAAAVQGWPLDQLIQHAVPKRMSEISSPNVQVVLVEFPALREEAVPVGILRQLNLVFLTVPATRTWRPTDQQTVDYLRTATTAPVEVVLSGVSPQHGEEVLS</sequence>
<feature type="domain" description="Polysaccharide chain length determinant N-terminal" evidence="8">
    <location>
        <begin position="2"/>
        <end position="90"/>
    </location>
</feature>
<proteinExistence type="predicted"/>
<dbReference type="PANTHER" id="PTHR32309">
    <property type="entry name" value="TYROSINE-PROTEIN KINASE"/>
    <property type="match status" value="1"/>
</dbReference>
<dbReference type="Pfam" id="PF02706">
    <property type="entry name" value="Wzz"/>
    <property type="match status" value="1"/>
</dbReference>
<evidence type="ECO:0000256" key="1">
    <source>
        <dbReference type="ARBA" id="ARBA00004651"/>
    </source>
</evidence>
<feature type="coiled-coil region" evidence="6">
    <location>
        <begin position="333"/>
        <end position="403"/>
    </location>
</feature>
<dbReference type="GO" id="GO:0004713">
    <property type="term" value="F:protein tyrosine kinase activity"/>
    <property type="evidence" value="ECO:0007669"/>
    <property type="project" value="TreeGrafter"/>
</dbReference>
<evidence type="ECO:0000256" key="7">
    <source>
        <dbReference type="SAM" id="Phobius"/>
    </source>
</evidence>
<keyword evidence="10" id="KW-1185">Reference proteome</keyword>
<feature type="coiled-coil region" evidence="6">
    <location>
        <begin position="219"/>
        <end position="290"/>
    </location>
</feature>
<evidence type="ECO:0000256" key="3">
    <source>
        <dbReference type="ARBA" id="ARBA00022692"/>
    </source>
</evidence>
<dbReference type="Gene3D" id="3.40.50.300">
    <property type="entry name" value="P-loop containing nucleotide triphosphate hydrolases"/>
    <property type="match status" value="1"/>
</dbReference>
<evidence type="ECO:0000256" key="6">
    <source>
        <dbReference type="SAM" id="Coils"/>
    </source>
</evidence>
<evidence type="ECO:0000256" key="4">
    <source>
        <dbReference type="ARBA" id="ARBA00022989"/>
    </source>
</evidence>
<dbReference type="EMBL" id="JAFLQZ010000002">
    <property type="protein sequence ID" value="MBO0356813.1"/>
    <property type="molecule type" value="Genomic_DNA"/>
</dbReference>
<evidence type="ECO:0000256" key="2">
    <source>
        <dbReference type="ARBA" id="ARBA00022475"/>
    </source>
</evidence>
<evidence type="ECO:0000256" key="5">
    <source>
        <dbReference type="ARBA" id="ARBA00023136"/>
    </source>
</evidence>
<keyword evidence="4 7" id="KW-1133">Transmembrane helix</keyword>
<evidence type="ECO:0000259" key="8">
    <source>
        <dbReference type="Pfam" id="PF02706"/>
    </source>
</evidence>
<accession>A0A939EVS8</accession>
<dbReference type="InterPro" id="IPR003856">
    <property type="entry name" value="LPS_length_determ_N"/>
</dbReference>
<dbReference type="PANTHER" id="PTHR32309:SF13">
    <property type="entry name" value="FERRIC ENTEROBACTIN TRANSPORT PROTEIN FEPE"/>
    <property type="match status" value="1"/>
</dbReference>
<organism evidence="9 10">
    <name type="scientific">Hymenobacter telluris</name>
    <dbReference type="NCBI Taxonomy" id="2816474"/>
    <lineage>
        <taxon>Bacteria</taxon>
        <taxon>Pseudomonadati</taxon>
        <taxon>Bacteroidota</taxon>
        <taxon>Cytophagia</taxon>
        <taxon>Cytophagales</taxon>
        <taxon>Hymenobacteraceae</taxon>
        <taxon>Hymenobacter</taxon>
    </lineage>
</organism>
<name>A0A939EVS8_9BACT</name>
<feature type="transmembrane region" description="Helical" evidence="7">
    <location>
        <begin position="469"/>
        <end position="494"/>
    </location>
</feature>
<evidence type="ECO:0000313" key="9">
    <source>
        <dbReference type="EMBL" id="MBO0356813.1"/>
    </source>
</evidence>
<keyword evidence="3 7" id="KW-0812">Transmembrane</keyword>
<keyword evidence="5 7" id="KW-0472">Membrane</keyword>
<reference evidence="9" key="1">
    <citation type="submission" date="2021-03" db="EMBL/GenBank/DDBJ databases">
        <authorList>
            <person name="Kim M.K."/>
        </authorList>
    </citation>
    <scope>NUCLEOTIDE SEQUENCE</scope>
    <source>
        <strain evidence="9">BT186</strain>
    </source>
</reference>
<gene>
    <name evidence="9" type="ORF">J0X19_02550</name>
</gene>
<comment type="caution">
    <text evidence="9">The sequence shown here is derived from an EMBL/GenBank/DDBJ whole genome shotgun (WGS) entry which is preliminary data.</text>
</comment>
<dbReference type="RefSeq" id="WP_206980630.1">
    <property type="nucleotide sequence ID" value="NZ_JAFLQZ010000002.1"/>
</dbReference>